<name>A0A4R6WXK9_9PROT</name>
<evidence type="ECO:0000256" key="8">
    <source>
        <dbReference type="ARBA" id="ARBA00023136"/>
    </source>
</evidence>
<proteinExistence type="inferred from homology"/>
<dbReference type="InterPro" id="IPR000515">
    <property type="entry name" value="MetI-like"/>
</dbReference>
<comment type="similarity">
    <text evidence="2">Belongs to the binding-protein-dependent transport system permease family. HisMQ subfamily.</text>
</comment>
<dbReference type="Proteomes" id="UP000295783">
    <property type="component" value="Unassembled WGS sequence"/>
</dbReference>
<evidence type="ECO:0000256" key="6">
    <source>
        <dbReference type="ARBA" id="ARBA00022692"/>
    </source>
</evidence>
<accession>A0A4R6WXK9</accession>
<sequence length="243" mass="26111">MGADQSYAVLMSWGDRGWLDEFVWGLLFTLELAIGGYLVGFALGLLGAGAKLSGRKWLVRVGDSYTTIVRAVPELILLLLIYYTGTSTLKAVLVGLGLAGEDLEISAPAAAIAALGFIAGAYITEVLRGAILAVPKGQLEAARAYGMPFLLRFRRILFPQMLRYATAGLGNIWLNVTKESALVAVLGAAPELLTAGKTAAGATKMFFFFYSVTAGFFLLLTVTSMIGLYFLERRLNRGVRRAV</sequence>
<evidence type="ECO:0000256" key="1">
    <source>
        <dbReference type="ARBA" id="ARBA00004429"/>
    </source>
</evidence>
<keyword evidence="4" id="KW-1003">Cell membrane</keyword>
<feature type="transmembrane region" description="Helical" evidence="9">
    <location>
        <begin position="105"/>
        <end position="123"/>
    </location>
</feature>
<dbReference type="NCBIfam" id="TIGR01726">
    <property type="entry name" value="HEQRo_perm_3TM"/>
    <property type="match status" value="1"/>
</dbReference>
<dbReference type="CDD" id="cd06261">
    <property type="entry name" value="TM_PBP2"/>
    <property type="match status" value="1"/>
</dbReference>
<dbReference type="GO" id="GO:0043190">
    <property type="term" value="C:ATP-binding cassette (ABC) transporter complex"/>
    <property type="evidence" value="ECO:0007669"/>
    <property type="project" value="InterPro"/>
</dbReference>
<reference evidence="11 12" key="1">
    <citation type="submission" date="2019-03" db="EMBL/GenBank/DDBJ databases">
        <title>Genomic Encyclopedia of Type Strains, Phase III (KMG-III): the genomes of soil and plant-associated and newly described type strains.</title>
        <authorList>
            <person name="Whitman W."/>
        </authorList>
    </citation>
    <scope>NUCLEOTIDE SEQUENCE [LARGE SCALE GENOMIC DNA]</scope>
    <source>
        <strain evidence="11 12">CGMCC 1.7660</strain>
    </source>
</reference>
<feature type="transmembrane region" description="Helical" evidence="9">
    <location>
        <begin position="207"/>
        <end position="231"/>
    </location>
</feature>
<evidence type="ECO:0000256" key="5">
    <source>
        <dbReference type="ARBA" id="ARBA00022519"/>
    </source>
</evidence>
<evidence type="ECO:0000313" key="11">
    <source>
        <dbReference type="EMBL" id="TDQ84163.1"/>
    </source>
</evidence>
<evidence type="ECO:0000256" key="4">
    <source>
        <dbReference type="ARBA" id="ARBA00022475"/>
    </source>
</evidence>
<organism evidence="11 12">
    <name type="scientific">Dongia mobilis</name>
    <dbReference type="NCBI Taxonomy" id="578943"/>
    <lineage>
        <taxon>Bacteria</taxon>
        <taxon>Pseudomonadati</taxon>
        <taxon>Pseudomonadota</taxon>
        <taxon>Alphaproteobacteria</taxon>
        <taxon>Rhodospirillales</taxon>
        <taxon>Dongiaceae</taxon>
        <taxon>Dongia</taxon>
    </lineage>
</organism>
<dbReference type="Pfam" id="PF00528">
    <property type="entry name" value="BPD_transp_1"/>
    <property type="match status" value="1"/>
</dbReference>
<protein>
    <submittedName>
        <fullName evidence="11">Amino acid ABC transporter membrane protein 1 (PAAT family)</fullName>
    </submittedName>
</protein>
<evidence type="ECO:0000259" key="10">
    <source>
        <dbReference type="PROSITE" id="PS50928"/>
    </source>
</evidence>
<evidence type="ECO:0000256" key="7">
    <source>
        <dbReference type="ARBA" id="ARBA00022989"/>
    </source>
</evidence>
<feature type="transmembrane region" description="Helical" evidence="9">
    <location>
        <begin position="22"/>
        <end position="46"/>
    </location>
</feature>
<keyword evidence="5" id="KW-0997">Cell inner membrane</keyword>
<dbReference type="SUPFAM" id="SSF161098">
    <property type="entry name" value="MetI-like"/>
    <property type="match status" value="1"/>
</dbReference>
<evidence type="ECO:0000256" key="3">
    <source>
        <dbReference type="ARBA" id="ARBA00022448"/>
    </source>
</evidence>
<keyword evidence="8 9" id="KW-0472">Membrane</keyword>
<dbReference type="InterPro" id="IPR051613">
    <property type="entry name" value="ABC_transp_permease_HisMQ"/>
</dbReference>
<dbReference type="EMBL" id="SNYW01000006">
    <property type="protein sequence ID" value="TDQ84163.1"/>
    <property type="molecule type" value="Genomic_DNA"/>
</dbReference>
<dbReference type="GO" id="GO:0022857">
    <property type="term" value="F:transmembrane transporter activity"/>
    <property type="evidence" value="ECO:0007669"/>
    <property type="project" value="InterPro"/>
</dbReference>
<keyword evidence="6 9" id="KW-0812">Transmembrane</keyword>
<dbReference type="InterPro" id="IPR010065">
    <property type="entry name" value="AA_ABC_transptr_permease_3TM"/>
</dbReference>
<evidence type="ECO:0000313" key="12">
    <source>
        <dbReference type="Proteomes" id="UP000295783"/>
    </source>
</evidence>
<keyword evidence="3 9" id="KW-0813">Transport</keyword>
<gene>
    <name evidence="11" type="ORF">A8950_0711</name>
</gene>
<dbReference type="PROSITE" id="PS50928">
    <property type="entry name" value="ABC_TM1"/>
    <property type="match status" value="1"/>
</dbReference>
<evidence type="ECO:0000256" key="2">
    <source>
        <dbReference type="ARBA" id="ARBA00010072"/>
    </source>
</evidence>
<evidence type="ECO:0000256" key="9">
    <source>
        <dbReference type="RuleBase" id="RU363032"/>
    </source>
</evidence>
<keyword evidence="7 9" id="KW-1133">Transmembrane helix</keyword>
<dbReference type="AlphaFoldDB" id="A0A4R6WXK9"/>
<dbReference type="RefSeq" id="WP_133612210.1">
    <property type="nucleotide sequence ID" value="NZ_SNYW01000006.1"/>
</dbReference>
<comment type="subcellular location">
    <subcellularLocation>
        <location evidence="1">Cell inner membrane</location>
        <topology evidence="1">Multi-pass membrane protein</topology>
    </subcellularLocation>
    <subcellularLocation>
        <location evidence="9">Cell membrane</location>
        <topology evidence="9">Multi-pass membrane protein</topology>
    </subcellularLocation>
</comment>
<dbReference type="PANTHER" id="PTHR30133">
    <property type="entry name" value="CATIONIC AMINO ACID TRANSPORTER, MEMBRANE COMPONENT"/>
    <property type="match status" value="1"/>
</dbReference>
<dbReference type="OrthoDB" id="9815029at2"/>
<comment type="caution">
    <text evidence="11">The sequence shown here is derived from an EMBL/GenBank/DDBJ whole genome shotgun (WGS) entry which is preliminary data.</text>
</comment>
<keyword evidence="12" id="KW-1185">Reference proteome</keyword>
<feature type="domain" description="ABC transmembrane type-1" evidence="10">
    <location>
        <begin position="26"/>
        <end position="230"/>
    </location>
</feature>
<dbReference type="Gene3D" id="1.10.3720.10">
    <property type="entry name" value="MetI-like"/>
    <property type="match status" value="1"/>
</dbReference>
<dbReference type="InterPro" id="IPR035906">
    <property type="entry name" value="MetI-like_sf"/>
</dbReference>